<keyword evidence="3" id="KW-0547">Nucleotide-binding</keyword>
<dbReference type="NCBIfam" id="TIGR03168">
    <property type="entry name" value="1-PFK"/>
    <property type="match status" value="1"/>
</dbReference>
<evidence type="ECO:0000313" key="9">
    <source>
        <dbReference type="Proteomes" id="UP000250086"/>
    </source>
</evidence>
<dbReference type="GO" id="GO:0005524">
    <property type="term" value="F:ATP binding"/>
    <property type="evidence" value="ECO:0007669"/>
    <property type="project" value="UniProtKB-KW"/>
</dbReference>
<keyword evidence="9" id="KW-1185">Reference proteome</keyword>
<feature type="domain" description="Carbohydrate kinase PfkB" evidence="7">
    <location>
        <begin position="24"/>
        <end position="287"/>
    </location>
</feature>
<dbReference type="CDD" id="cd01164">
    <property type="entry name" value="FruK_PfkB_like"/>
    <property type="match status" value="1"/>
</dbReference>
<dbReference type="AlphaFoldDB" id="A0A2X0WYV4"/>
<dbReference type="PANTHER" id="PTHR46566">
    <property type="entry name" value="1-PHOSPHOFRUCTOKINASE-RELATED"/>
    <property type="match status" value="1"/>
</dbReference>
<proteinExistence type="inferred from homology"/>
<dbReference type="EMBL" id="UAPV01000001">
    <property type="protein sequence ID" value="SPT70721.1"/>
    <property type="molecule type" value="Genomic_DNA"/>
</dbReference>
<evidence type="ECO:0000256" key="4">
    <source>
        <dbReference type="ARBA" id="ARBA00022777"/>
    </source>
</evidence>
<evidence type="ECO:0000256" key="3">
    <source>
        <dbReference type="ARBA" id="ARBA00022741"/>
    </source>
</evidence>
<dbReference type="OrthoDB" id="9801219at2"/>
<gene>
    <name evidence="8" type="primary">lacC</name>
    <name evidence="8" type="ORF">NCTC13093_02139</name>
</gene>
<dbReference type="InterPro" id="IPR029056">
    <property type="entry name" value="Ribokinase-like"/>
</dbReference>
<evidence type="ECO:0000256" key="1">
    <source>
        <dbReference type="ARBA" id="ARBA00010688"/>
    </source>
</evidence>
<dbReference type="RefSeq" id="WP_113744760.1">
    <property type="nucleotide sequence ID" value="NZ_UAPU01000005.1"/>
</dbReference>
<dbReference type="Proteomes" id="UP000250086">
    <property type="component" value="Unassembled WGS sequence"/>
</dbReference>
<evidence type="ECO:0000259" key="7">
    <source>
        <dbReference type="Pfam" id="PF00294"/>
    </source>
</evidence>
<evidence type="ECO:0000256" key="5">
    <source>
        <dbReference type="ARBA" id="ARBA00022840"/>
    </source>
</evidence>
<dbReference type="PANTHER" id="PTHR46566:SF1">
    <property type="entry name" value="1-PHOSPHOFRUCTOKINASE"/>
    <property type="match status" value="1"/>
</dbReference>
<evidence type="ECO:0000313" key="8">
    <source>
        <dbReference type="EMBL" id="SPT70721.1"/>
    </source>
</evidence>
<evidence type="ECO:0000256" key="2">
    <source>
        <dbReference type="ARBA" id="ARBA00022679"/>
    </source>
</evidence>
<evidence type="ECO:0000256" key="6">
    <source>
        <dbReference type="PIRNR" id="PIRNR000535"/>
    </source>
</evidence>
<organism evidence="8 9">
    <name type="scientific">Anaerobiospirillum thomasii</name>
    <dbReference type="NCBI Taxonomy" id="179995"/>
    <lineage>
        <taxon>Bacteria</taxon>
        <taxon>Pseudomonadati</taxon>
        <taxon>Pseudomonadota</taxon>
        <taxon>Gammaproteobacteria</taxon>
        <taxon>Aeromonadales</taxon>
        <taxon>Succinivibrionaceae</taxon>
        <taxon>Anaerobiospirillum</taxon>
    </lineage>
</organism>
<dbReference type="PIRSF" id="PIRSF000535">
    <property type="entry name" value="1PFK/6PFK/LacC"/>
    <property type="match status" value="1"/>
</dbReference>
<keyword evidence="5" id="KW-0067">ATP-binding</keyword>
<reference evidence="8 9" key="1">
    <citation type="submission" date="2018-06" db="EMBL/GenBank/DDBJ databases">
        <authorList>
            <consortium name="Pathogen Informatics"/>
            <person name="Doyle S."/>
        </authorList>
    </citation>
    <scope>NUCLEOTIDE SEQUENCE [LARGE SCALE GENOMIC DNA]</scope>
    <source>
        <strain evidence="8 9">NCTC13093</strain>
    </source>
</reference>
<dbReference type="Pfam" id="PF00294">
    <property type="entry name" value="PfkB"/>
    <property type="match status" value="1"/>
</dbReference>
<comment type="similarity">
    <text evidence="1 6">Belongs to the carbohydrate kinase PfkB family.</text>
</comment>
<protein>
    <recommendedName>
        <fullName evidence="6">Phosphofructokinase</fullName>
    </recommendedName>
</protein>
<dbReference type="SUPFAM" id="SSF53613">
    <property type="entry name" value="Ribokinase-like"/>
    <property type="match status" value="1"/>
</dbReference>
<dbReference type="GO" id="GO:0005829">
    <property type="term" value="C:cytosol"/>
    <property type="evidence" value="ECO:0007669"/>
    <property type="project" value="TreeGrafter"/>
</dbReference>
<name>A0A2X0WYV4_9GAMM</name>
<dbReference type="InterPro" id="IPR011611">
    <property type="entry name" value="PfkB_dom"/>
</dbReference>
<keyword evidence="4 8" id="KW-0418">Kinase</keyword>
<dbReference type="InterPro" id="IPR002139">
    <property type="entry name" value="Ribo/fructo_kinase"/>
</dbReference>
<keyword evidence="2 6" id="KW-0808">Transferase</keyword>
<dbReference type="Gene3D" id="3.40.1190.20">
    <property type="match status" value="1"/>
</dbReference>
<accession>A0A2X0WYV4</accession>
<sequence>MIYTVTSSPSLDLIVSLSSTLESGGNFRAIEEELRPGGKGINISIMLKNLGCNSTALGFVAGFSGDELMRMTMASGINTGFIRVRRGRTRINIRIKDTKETKINGLGPTVTSDDINYLINKIKIIKENDILVLAGMVPPSLPQDIYRTFFENIKAGTKVIIDTPPDVFAPLLELKPFLVKPNLYELQDFLQKELSDNDKVIEAARAIRDKGAQNVLVSMGKNGAVFVDCEDNAYVIATPGGDAIDRTGAGDSMIAGFISDYLESADLKSAAYMAVATGAATATYKGIAPKEYVRELRECMGEI</sequence>
<dbReference type="InterPro" id="IPR017583">
    <property type="entry name" value="Tagatose/fructose_Pkinase"/>
</dbReference>
<dbReference type="GO" id="GO:0008443">
    <property type="term" value="F:phosphofructokinase activity"/>
    <property type="evidence" value="ECO:0007669"/>
    <property type="project" value="TreeGrafter"/>
</dbReference>
<dbReference type="PRINTS" id="PR00990">
    <property type="entry name" value="RIBOKINASE"/>
</dbReference>